<sequence length="250" mass="27888">MDSILELDRNEARLIKETLGQAGNKELFLSSAPHLFDDCFNLLLSQGAKAESFNLIKSLSDPNNQQADNLNQVYNAILAVCTHIFKAGLKGAEEFAPILDELGIPKKAQADVQQVFAANYLKKVEQLQSVYDDEQASMTQAYSKKHPLNLAVQDETLQTGNWRILYQLSSKNLNKVFAPRFQITLILLSAAGGDFYHGGAVEKAQWSSKRDFMRIKSVQFECDHTELAHLLHKIKGACNAMETMLKPSGK</sequence>
<dbReference type="OrthoDB" id="10350787at2759"/>
<name>A0A8J8NDF7_HALGN</name>
<reference evidence="2" key="1">
    <citation type="submission" date="2019-06" db="EMBL/GenBank/DDBJ databases">
        <authorList>
            <person name="Zheng W."/>
        </authorList>
    </citation>
    <scope>NUCLEOTIDE SEQUENCE</scope>
    <source>
        <strain evidence="2">QDHG01</strain>
    </source>
</reference>
<dbReference type="InterPro" id="IPR017920">
    <property type="entry name" value="COMM"/>
</dbReference>
<dbReference type="PROSITE" id="PS51269">
    <property type="entry name" value="COMM"/>
    <property type="match status" value="1"/>
</dbReference>
<dbReference type="AlphaFoldDB" id="A0A8J8NDF7"/>
<proteinExistence type="predicted"/>
<feature type="domain" description="COMM" evidence="1">
    <location>
        <begin position="156"/>
        <end position="245"/>
    </location>
</feature>
<protein>
    <recommendedName>
        <fullName evidence="1">COMM domain-containing protein</fullName>
    </recommendedName>
</protein>
<evidence type="ECO:0000259" key="1">
    <source>
        <dbReference type="PROSITE" id="PS51269"/>
    </source>
</evidence>
<accession>A0A8J8NDF7</accession>
<gene>
    <name evidence="2" type="ORF">FGO68_gene16133</name>
</gene>
<organism evidence="2 3">
    <name type="scientific">Halteria grandinella</name>
    <dbReference type="NCBI Taxonomy" id="5974"/>
    <lineage>
        <taxon>Eukaryota</taxon>
        <taxon>Sar</taxon>
        <taxon>Alveolata</taxon>
        <taxon>Ciliophora</taxon>
        <taxon>Intramacronucleata</taxon>
        <taxon>Spirotrichea</taxon>
        <taxon>Stichotrichia</taxon>
        <taxon>Sporadotrichida</taxon>
        <taxon>Halteriidae</taxon>
        <taxon>Halteria</taxon>
    </lineage>
</organism>
<keyword evidence="3" id="KW-1185">Reference proteome</keyword>
<evidence type="ECO:0000313" key="3">
    <source>
        <dbReference type="Proteomes" id="UP000785679"/>
    </source>
</evidence>
<dbReference type="Proteomes" id="UP000785679">
    <property type="component" value="Unassembled WGS sequence"/>
</dbReference>
<comment type="caution">
    <text evidence="2">The sequence shown here is derived from an EMBL/GenBank/DDBJ whole genome shotgun (WGS) entry which is preliminary data.</text>
</comment>
<evidence type="ECO:0000313" key="2">
    <source>
        <dbReference type="EMBL" id="TNV72961.1"/>
    </source>
</evidence>
<dbReference type="EMBL" id="RRYP01020326">
    <property type="protein sequence ID" value="TNV72961.1"/>
    <property type="molecule type" value="Genomic_DNA"/>
</dbReference>
<dbReference type="Pfam" id="PF07258">
    <property type="entry name" value="COMM_domain"/>
    <property type="match status" value="1"/>
</dbReference>